<evidence type="ECO:0000313" key="2">
    <source>
        <dbReference type="Proteomes" id="UP000766336"/>
    </source>
</evidence>
<gene>
    <name evidence="1" type="ORF">KHU32_14805</name>
</gene>
<keyword evidence="2" id="KW-1185">Reference proteome</keyword>
<dbReference type="RefSeq" id="WP_213670930.1">
    <property type="nucleotide sequence ID" value="NZ_JAHCDA010000003.1"/>
</dbReference>
<dbReference type="Proteomes" id="UP000766336">
    <property type="component" value="Unassembled WGS sequence"/>
</dbReference>
<proteinExistence type="predicted"/>
<name>A0ABS5QFF4_9PROT</name>
<sequence length="110" mass="12088">MSIVALLSFDQMNAADRMPAHPWDGTTVVDPSLSLDAVIARFPEHGLLIRLLCLSDPRFRSLCEEYGLACMCLARFEGLGGVAHASEIEEYRSLIASLEAEIAQFFLKSA</sequence>
<dbReference type="EMBL" id="JAHCDA010000003">
    <property type="protein sequence ID" value="MBS7812218.1"/>
    <property type="molecule type" value="Genomic_DNA"/>
</dbReference>
<evidence type="ECO:0000313" key="1">
    <source>
        <dbReference type="EMBL" id="MBS7812218.1"/>
    </source>
</evidence>
<reference evidence="1 2" key="1">
    <citation type="submission" date="2021-05" db="EMBL/GenBank/DDBJ databases">
        <title>Roseococcus sp. XZZS9, whole genome shotgun sequencing project.</title>
        <authorList>
            <person name="Zhao G."/>
            <person name="Shen L."/>
        </authorList>
    </citation>
    <scope>NUCLEOTIDE SEQUENCE [LARGE SCALE GENOMIC DNA]</scope>
    <source>
        <strain evidence="1 2">XZZS9</strain>
    </source>
</reference>
<accession>A0ABS5QFF4</accession>
<organism evidence="1 2">
    <name type="scientific">Roseococcus pinisoli</name>
    <dbReference type="NCBI Taxonomy" id="2835040"/>
    <lineage>
        <taxon>Bacteria</taxon>
        <taxon>Pseudomonadati</taxon>
        <taxon>Pseudomonadota</taxon>
        <taxon>Alphaproteobacteria</taxon>
        <taxon>Acetobacterales</taxon>
        <taxon>Roseomonadaceae</taxon>
        <taxon>Roseococcus</taxon>
    </lineage>
</organism>
<comment type="caution">
    <text evidence="1">The sequence shown here is derived from an EMBL/GenBank/DDBJ whole genome shotgun (WGS) entry which is preliminary data.</text>
</comment>
<protein>
    <submittedName>
        <fullName evidence="1">Uncharacterized protein</fullName>
    </submittedName>
</protein>